<name>A0A5P2H942_9BURK</name>
<sequence length="520" mass="58462">MYVIYIGQRAEHRTTLAGVLEYLNEDRNERAAPRLEDITVRHIERGAVAIVRLRSGSFAVRPTGTRRSIISAVIDEVDRFIVRPNGRVLQPYEMSRASWGAVVAAGALAYSPEAALDMTQDDAGPLFQTADLFEEQGAFDVGNYVHTEFMRRFGFGTNGPLYDPSQSPNSRHEVHVAYALMRGDKVRECILSTYRENLHHGQYDLWVLRPLIDVPALRGALSKSVLQALCSVMRHEKIEITCHNVGKLLASLRHVPSDGGLVDVDDALYAAGIVSVRTMPAPRQLSRGSAQPVTPLAARIHEKISQRHYRENVDAAQSERNARTISQREYEYRTHSAERYRGQYGFEWPNRVSLAVMQRDIAAILQIFDGPRDSNTDSKRALRDELGIDVMHCTAAERRRRLFDLCGFSEDEQAEWEAQATIAHAQRREDRAMADAKRDAEATTYRLETGQTMNGREYVDFCIDAGFSQLLEQKRGSVTRYGIYDPSRRVSRPLRAKDGTLAYARARLAELQAPAAAIAA</sequence>
<dbReference type="Proteomes" id="UP000322822">
    <property type="component" value="Plasmid unnamed1"/>
</dbReference>
<reference evidence="1 2" key="1">
    <citation type="submission" date="2019-09" db="EMBL/GenBank/DDBJ databases">
        <title>FDA dAtabase for Regulatory Grade micrObial Sequences (FDA-ARGOS): Supporting development and validation of Infectious Disease Dx tests.</title>
        <authorList>
            <person name="Sciortino C."/>
            <person name="Tallon L."/>
            <person name="Sadzewicz L."/>
            <person name="Vavikolanu K."/>
            <person name="Mehta A."/>
            <person name="Aluvathingal J."/>
            <person name="Nadendla S."/>
            <person name="Nandy P."/>
            <person name="Geyer C."/>
            <person name="Yan Y."/>
            <person name="Sichtig H."/>
        </authorList>
    </citation>
    <scope>NUCLEOTIDE SEQUENCE [LARGE SCALE GENOMIC DNA]</scope>
    <source>
        <strain evidence="1 2">FDAARGOS_664</strain>
        <plasmid evidence="1 2">unnamed1</plasmid>
    </source>
</reference>
<dbReference type="RefSeq" id="WP_150374078.1">
    <property type="nucleotide sequence ID" value="NZ_CP044066.1"/>
</dbReference>
<evidence type="ECO:0000313" key="1">
    <source>
        <dbReference type="EMBL" id="QET04013.1"/>
    </source>
</evidence>
<gene>
    <name evidence="1" type="ORF">FOB72_17825</name>
</gene>
<evidence type="ECO:0000313" key="2">
    <source>
        <dbReference type="Proteomes" id="UP000322822"/>
    </source>
</evidence>
<keyword evidence="1" id="KW-0614">Plasmid</keyword>
<proteinExistence type="predicted"/>
<dbReference type="AlphaFoldDB" id="A0A5P2H942"/>
<accession>A0A5P2H942</accession>
<geneLocation type="plasmid" evidence="1">
    <name>unnamed1</name>
</geneLocation>
<dbReference type="EMBL" id="CP044066">
    <property type="protein sequence ID" value="QET04013.1"/>
    <property type="molecule type" value="Genomic_DNA"/>
</dbReference>
<dbReference type="OrthoDB" id="9114710at2"/>
<protein>
    <submittedName>
        <fullName evidence="1">Uncharacterized protein</fullName>
    </submittedName>
</protein>
<organism evidence="1 2">
    <name type="scientific">Cupriavidus pauculus</name>
    <dbReference type="NCBI Taxonomy" id="82633"/>
    <lineage>
        <taxon>Bacteria</taxon>
        <taxon>Pseudomonadati</taxon>
        <taxon>Pseudomonadota</taxon>
        <taxon>Betaproteobacteria</taxon>
        <taxon>Burkholderiales</taxon>
        <taxon>Burkholderiaceae</taxon>
        <taxon>Cupriavidus</taxon>
    </lineage>
</organism>